<evidence type="ECO:0000256" key="6">
    <source>
        <dbReference type="ARBA" id="ARBA00022490"/>
    </source>
</evidence>
<evidence type="ECO:0000256" key="9">
    <source>
        <dbReference type="ARBA" id="ARBA00023067"/>
    </source>
</evidence>
<dbReference type="InterPro" id="IPR022816">
    <property type="entry name" value="Condensin_barren_su2"/>
</dbReference>
<keyword evidence="6" id="KW-0963">Cytoplasm</keyword>
<evidence type="ECO:0000256" key="7">
    <source>
        <dbReference type="ARBA" id="ARBA00022618"/>
    </source>
</evidence>
<evidence type="ECO:0000256" key="5">
    <source>
        <dbReference type="ARBA" id="ARBA00022454"/>
    </source>
</evidence>
<evidence type="ECO:0000256" key="1">
    <source>
        <dbReference type="ARBA" id="ARBA00004286"/>
    </source>
</evidence>
<name>A0A137NT88_CONC2</name>
<dbReference type="GO" id="GO:0003682">
    <property type="term" value="F:chromatin binding"/>
    <property type="evidence" value="ECO:0007669"/>
    <property type="project" value="TreeGrafter"/>
</dbReference>
<keyword evidence="10" id="KW-0131">Cell cycle</keyword>
<evidence type="ECO:0000256" key="8">
    <source>
        <dbReference type="ARBA" id="ARBA00022776"/>
    </source>
</evidence>
<dbReference type="OrthoDB" id="362021at2759"/>
<evidence type="ECO:0000256" key="2">
    <source>
        <dbReference type="ARBA" id="ARBA00004496"/>
    </source>
</evidence>
<reference evidence="12 13" key="1">
    <citation type="journal article" date="2015" name="Genome Biol. Evol.">
        <title>Phylogenomic analyses indicate that early fungi evolved digesting cell walls of algal ancestors of land plants.</title>
        <authorList>
            <person name="Chang Y."/>
            <person name="Wang S."/>
            <person name="Sekimoto S."/>
            <person name="Aerts A.L."/>
            <person name="Choi C."/>
            <person name="Clum A."/>
            <person name="LaButti K.M."/>
            <person name="Lindquist E.A."/>
            <person name="Yee Ngan C."/>
            <person name="Ohm R.A."/>
            <person name="Salamov A.A."/>
            <person name="Grigoriev I.V."/>
            <person name="Spatafora J.W."/>
            <person name="Berbee M.L."/>
        </authorList>
    </citation>
    <scope>NUCLEOTIDE SEQUENCE [LARGE SCALE GENOMIC DNA]</scope>
    <source>
        <strain evidence="12 13">NRRL 28638</strain>
    </source>
</reference>
<keyword evidence="8" id="KW-0498">Mitosis</keyword>
<feature type="compositionally biased region" description="Basic residues" evidence="11">
    <location>
        <begin position="37"/>
        <end position="46"/>
    </location>
</feature>
<proteinExistence type="inferred from homology"/>
<dbReference type="Proteomes" id="UP000070444">
    <property type="component" value="Unassembled WGS sequence"/>
</dbReference>
<gene>
    <name evidence="12" type="ORF">CONCODRAFT_73968</name>
</gene>
<evidence type="ECO:0000256" key="4">
    <source>
        <dbReference type="ARBA" id="ARBA00016065"/>
    </source>
</evidence>
<dbReference type="STRING" id="796925.A0A137NT88"/>
<keyword evidence="5" id="KW-0158">Chromosome</keyword>
<evidence type="ECO:0000313" key="12">
    <source>
        <dbReference type="EMBL" id="KXN66007.1"/>
    </source>
</evidence>
<organism evidence="12 13">
    <name type="scientific">Conidiobolus coronatus (strain ATCC 28846 / CBS 209.66 / NRRL 28638)</name>
    <name type="common">Delacroixia coronata</name>
    <dbReference type="NCBI Taxonomy" id="796925"/>
    <lineage>
        <taxon>Eukaryota</taxon>
        <taxon>Fungi</taxon>
        <taxon>Fungi incertae sedis</taxon>
        <taxon>Zoopagomycota</taxon>
        <taxon>Entomophthoromycotina</taxon>
        <taxon>Entomophthoromycetes</taxon>
        <taxon>Entomophthorales</taxon>
        <taxon>Ancylistaceae</taxon>
        <taxon>Conidiobolus</taxon>
    </lineage>
</organism>
<evidence type="ECO:0000256" key="3">
    <source>
        <dbReference type="ARBA" id="ARBA00009471"/>
    </source>
</evidence>
<protein>
    <recommendedName>
        <fullName evidence="4">Condensin complex subunit 2</fullName>
    </recommendedName>
</protein>
<dbReference type="GO" id="GO:0007076">
    <property type="term" value="P:mitotic chromosome condensation"/>
    <property type="evidence" value="ECO:0007669"/>
    <property type="project" value="InterPro"/>
</dbReference>
<keyword evidence="7" id="KW-0132">Cell division</keyword>
<accession>A0A137NT88</accession>
<feature type="region of interest" description="Disordered" evidence="11">
    <location>
        <begin position="37"/>
        <end position="56"/>
    </location>
</feature>
<dbReference type="PANTHER" id="PTHR13108">
    <property type="entry name" value="CONDENSIN COMPLEX SUBUNIT 2"/>
    <property type="match status" value="1"/>
</dbReference>
<dbReference type="EMBL" id="KQ964781">
    <property type="protein sequence ID" value="KXN66007.1"/>
    <property type="molecule type" value="Genomic_DNA"/>
</dbReference>
<evidence type="ECO:0000256" key="10">
    <source>
        <dbReference type="ARBA" id="ARBA00023306"/>
    </source>
</evidence>
<evidence type="ECO:0000256" key="11">
    <source>
        <dbReference type="SAM" id="MobiDB-lite"/>
    </source>
</evidence>
<keyword evidence="9" id="KW-0226">DNA condensation</keyword>
<dbReference type="Pfam" id="PF05786">
    <property type="entry name" value="Cnd2"/>
    <property type="match status" value="1"/>
</dbReference>
<sequence>MSKFTNNHNLSFNQSSFFNTSMNNDLEEKMLRRKIALNDKHKKNKNSTHNPDKSKIINRMDTHDTTMSGGTPLPALNTLSVEEINKRYEEWMKIAADNKINSTNTWNFALIDYFHELSLFRDGDTINFQKASCTLDGCMKIYSSRVDSAATETGRLLNGLVDNNIKDLDTINEELDAETGEKPKRKANRSEQTLAKDFTQLTVKQFDLEFSVDPLFKKTSADFDEGGARGLLLNHLSIQGDVHLPFTKRFPTWSGYNP</sequence>
<comment type="similarity">
    <text evidence="3">Belongs to the CND2 (condensin subunit 2) family.</text>
</comment>
<dbReference type="GO" id="GO:0051301">
    <property type="term" value="P:cell division"/>
    <property type="evidence" value="ECO:0007669"/>
    <property type="project" value="UniProtKB-KW"/>
</dbReference>
<comment type="subcellular location">
    <subcellularLocation>
        <location evidence="1">Chromosome</location>
    </subcellularLocation>
    <subcellularLocation>
        <location evidence="2">Cytoplasm</location>
    </subcellularLocation>
</comment>
<dbReference type="AlphaFoldDB" id="A0A137NT88"/>
<dbReference type="GO" id="GO:0005737">
    <property type="term" value="C:cytoplasm"/>
    <property type="evidence" value="ECO:0007669"/>
    <property type="project" value="UniProtKB-SubCell"/>
</dbReference>
<evidence type="ECO:0000313" key="13">
    <source>
        <dbReference type="Proteomes" id="UP000070444"/>
    </source>
</evidence>
<dbReference type="PANTHER" id="PTHR13108:SF9">
    <property type="entry name" value="CONDENSIN COMPLEX SUBUNIT 2"/>
    <property type="match status" value="1"/>
</dbReference>
<dbReference type="GO" id="GO:0000796">
    <property type="term" value="C:condensin complex"/>
    <property type="evidence" value="ECO:0007669"/>
    <property type="project" value="InterPro"/>
</dbReference>
<keyword evidence="13" id="KW-1185">Reference proteome</keyword>